<dbReference type="RefSeq" id="WP_030071943.1">
    <property type="nucleotide sequence ID" value="NZ_JRKI01000061.1"/>
</dbReference>
<accession>A0A0D7CDZ7</accession>
<keyword evidence="3" id="KW-1185">Reference proteome</keyword>
<gene>
    <name evidence="2" type="ORF">SNA_34515</name>
</gene>
<evidence type="ECO:0000313" key="3">
    <source>
        <dbReference type="Proteomes" id="UP000032458"/>
    </source>
</evidence>
<proteinExistence type="predicted"/>
<protein>
    <submittedName>
        <fullName evidence="2">Uncharacterized protein</fullName>
    </submittedName>
</protein>
<sequence>MPADPTEPDTFEDDSDMTEFDVEAPENDAAEQHAELAPQHDEPLTGADRAAANEADLAEQARVVEFNEDEYR</sequence>
<feature type="compositionally biased region" description="Basic and acidic residues" evidence="1">
    <location>
        <begin position="30"/>
        <end position="43"/>
    </location>
</feature>
<reference evidence="2 3" key="1">
    <citation type="submission" date="2014-09" db="EMBL/GenBank/DDBJ databases">
        <title>Draft genome sequence of Streptomyces natalensis ATCC 27448, producer of the antifungal pimaricin.</title>
        <authorList>
            <person name="Mendes M.V."/>
            <person name="Beites T."/>
            <person name="Pires S."/>
            <person name="Santos C.L."/>
            <person name="Moradas-Ferreira P."/>
        </authorList>
    </citation>
    <scope>NUCLEOTIDE SEQUENCE [LARGE SCALE GENOMIC DNA]</scope>
    <source>
        <strain evidence="2 3">ATCC 27448</strain>
    </source>
</reference>
<dbReference type="Proteomes" id="UP000032458">
    <property type="component" value="Unassembled WGS sequence"/>
</dbReference>
<feature type="region of interest" description="Disordered" evidence="1">
    <location>
        <begin position="24"/>
        <end position="48"/>
    </location>
</feature>
<dbReference type="AlphaFoldDB" id="A0A0D7CDZ7"/>
<dbReference type="PATRIC" id="fig|1240678.4.peg.7351"/>
<comment type="caution">
    <text evidence="2">The sequence shown here is derived from an EMBL/GenBank/DDBJ whole genome shotgun (WGS) entry which is preliminary data.</text>
</comment>
<organism evidence="2 3">
    <name type="scientific">Streptomyces natalensis ATCC 27448</name>
    <dbReference type="NCBI Taxonomy" id="1240678"/>
    <lineage>
        <taxon>Bacteria</taxon>
        <taxon>Bacillati</taxon>
        <taxon>Actinomycetota</taxon>
        <taxon>Actinomycetes</taxon>
        <taxon>Kitasatosporales</taxon>
        <taxon>Streptomycetaceae</taxon>
        <taxon>Streptomyces</taxon>
    </lineage>
</organism>
<name>A0A0D7CDZ7_9ACTN</name>
<dbReference type="EMBL" id="JRKI01000061">
    <property type="protein sequence ID" value="KIZ14226.1"/>
    <property type="molecule type" value="Genomic_DNA"/>
</dbReference>
<evidence type="ECO:0000313" key="2">
    <source>
        <dbReference type="EMBL" id="KIZ14226.1"/>
    </source>
</evidence>
<evidence type="ECO:0000256" key="1">
    <source>
        <dbReference type="SAM" id="MobiDB-lite"/>
    </source>
</evidence>